<dbReference type="NCBIfam" id="TIGR00164">
    <property type="entry name" value="AS_decarb"/>
    <property type="match status" value="1"/>
</dbReference>
<evidence type="ECO:0000256" key="4">
    <source>
        <dbReference type="ARBA" id="ARBA00023098"/>
    </source>
</evidence>
<gene>
    <name evidence="14" type="ORF">SAMN02746062_00721</name>
</gene>
<dbReference type="InterPro" id="IPR033175">
    <property type="entry name" value="PSD-A"/>
</dbReference>
<feature type="non-terminal residue" evidence="14">
    <location>
        <position position="422"/>
    </location>
</feature>
<keyword evidence="10" id="KW-0670">Pyruvate</keyword>
<dbReference type="NCBIfam" id="NF003678">
    <property type="entry name" value="PRK05305.1-2"/>
    <property type="match status" value="1"/>
</dbReference>
<dbReference type="EMBL" id="OCNF01000004">
    <property type="protein sequence ID" value="SOD66749.1"/>
    <property type="molecule type" value="Genomic_DNA"/>
</dbReference>
<accession>A0A286E789</accession>
<dbReference type="PANTHER" id="PTHR35809">
    <property type="entry name" value="ARCHAETIDYLSERINE DECARBOXYLASE PROENZYME-RELATED"/>
    <property type="match status" value="1"/>
</dbReference>
<keyword evidence="3" id="KW-0210">Decarboxylase</keyword>
<keyword evidence="4" id="KW-0443">Lipid metabolism</keyword>
<dbReference type="PANTHER" id="PTHR35809:SF1">
    <property type="entry name" value="ARCHAETIDYLSERINE DECARBOXYLASE PROENZYME-RELATED"/>
    <property type="match status" value="1"/>
</dbReference>
<feature type="transmembrane region" description="Helical" evidence="13">
    <location>
        <begin position="15"/>
        <end position="47"/>
    </location>
</feature>
<dbReference type="Pfam" id="PF02666">
    <property type="entry name" value="PS_Dcarbxylase"/>
    <property type="match status" value="1"/>
</dbReference>
<keyword evidence="13" id="KW-0812">Transmembrane</keyword>
<reference evidence="14 15" key="1">
    <citation type="submission" date="2017-09" db="EMBL/GenBank/DDBJ databases">
        <authorList>
            <person name="Ehlers B."/>
            <person name="Leendertz F.H."/>
        </authorList>
    </citation>
    <scope>NUCLEOTIDE SEQUENCE [LARGE SCALE GENOMIC DNA]</scope>
    <source>
        <strain evidence="14 15">DSM 16848</strain>
    </source>
</reference>
<keyword evidence="2" id="KW-0444">Lipid biosynthesis</keyword>
<dbReference type="GO" id="GO:0008654">
    <property type="term" value="P:phospholipid biosynthetic process"/>
    <property type="evidence" value="ECO:0007669"/>
    <property type="project" value="UniProtKB-KW"/>
</dbReference>
<evidence type="ECO:0000256" key="9">
    <source>
        <dbReference type="ARBA" id="ARBA00023264"/>
    </source>
</evidence>
<evidence type="ECO:0000256" key="7">
    <source>
        <dbReference type="ARBA" id="ARBA00023209"/>
    </source>
</evidence>
<dbReference type="AlphaFoldDB" id="A0A286E789"/>
<evidence type="ECO:0000313" key="14">
    <source>
        <dbReference type="EMBL" id="SOD66749.1"/>
    </source>
</evidence>
<evidence type="ECO:0000256" key="5">
    <source>
        <dbReference type="ARBA" id="ARBA00023136"/>
    </source>
</evidence>
<name>A0A286E789_9NEIS</name>
<keyword evidence="11" id="KW-0175">Coiled coil</keyword>
<keyword evidence="13" id="KW-1133">Transmembrane helix</keyword>
<evidence type="ECO:0000256" key="6">
    <source>
        <dbReference type="ARBA" id="ARBA00023145"/>
    </source>
</evidence>
<keyword evidence="15" id="KW-1185">Reference proteome</keyword>
<keyword evidence="1" id="KW-1003">Cell membrane</keyword>
<evidence type="ECO:0000256" key="2">
    <source>
        <dbReference type="ARBA" id="ARBA00022516"/>
    </source>
</evidence>
<keyword evidence="5 13" id="KW-0472">Membrane</keyword>
<evidence type="ECO:0000256" key="11">
    <source>
        <dbReference type="SAM" id="Coils"/>
    </source>
</evidence>
<protein>
    <submittedName>
        <fullName evidence="14">Phosphatidylserine decarboxylase-related protein</fullName>
    </submittedName>
</protein>
<dbReference type="GO" id="GO:0004609">
    <property type="term" value="F:phosphatidylserine decarboxylase activity"/>
    <property type="evidence" value="ECO:0007669"/>
    <property type="project" value="InterPro"/>
</dbReference>
<keyword evidence="8" id="KW-0456">Lyase</keyword>
<feature type="coiled-coil region" evidence="11">
    <location>
        <begin position="314"/>
        <end position="417"/>
    </location>
</feature>
<organism evidence="14 15">
    <name type="scientific">Alysiella filiformis DSM 16848</name>
    <dbReference type="NCBI Taxonomy" id="1120981"/>
    <lineage>
        <taxon>Bacteria</taxon>
        <taxon>Pseudomonadati</taxon>
        <taxon>Pseudomonadota</taxon>
        <taxon>Betaproteobacteria</taxon>
        <taxon>Neisseriales</taxon>
        <taxon>Neisseriaceae</taxon>
        <taxon>Alysiella</taxon>
    </lineage>
</organism>
<dbReference type="NCBIfam" id="NF003680">
    <property type="entry name" value="PRK05305.1-5"/>
    <property type="match status" value="1"/>
</dbReference>
<feature type="region of interest" description="Disordered" evidence="12">
    <location>
        <begin position="221"/>
        <end position="257"/>
    </location>
</feature>
<dbReference type="InterPro" id="IPR003817">
    <property type="entry name" value="PS_Dcarbxylase"/>
</dbReference>
<evidence type="ECO:0000256" key="12">
    <source>
        <dbReference type="SAM" id="MobiDB-lite"/>
    </source>
</evidence>
<proteinExistence type="inferred from homology"/>
<evidence type="ECO:0000313" key="15">
    <source>
        <dbReference type="Proteomes" id="UP000219669"/>
    </source>
</evidence>
<sequence>MNRYYPHTIIAQEGWTFIIGGAVVSVIIMLLGGWWSLPFWLATLFMLNFFRDPARNIPEAPDAILSPADGRVVVVEKAIDPYRNVETLKISVFMNVFDVHSQRAPAKGKITDVRYTAGSKINASLDKASSENERNAILMTTTSGRDITFVQIAGLVARRILCYVNKGDSLVRGERYGFIRFGSRVDVYLPLDASPNVAIGDKVRATETILAFLPLEQDPNFDPSKVQIENKHSTSPAARLKADKIEQSQRLSSENDLDEQIRARVAAQFQQENPTAHSGSIAKEEWEVAARLAKIQAERQAERQAETPERERIIAAAAAEEEAVRQRLAQEQAEQAAKQEQARIQAEQTAKAEAQRIAAEQARIQAEQAAKAEAERIAQEQARIQAEQAAKAEAERIAQEQARIQAEQAAKAEAERIAAEQA</sequence>
<keyword evidence="6" id="KW-0865">Zymogen</keyword>
<evidence type="ECO:0000256" key="10">
    <source>
        <dbReference type="ARBA" id="ARBA00023317"/>
    </source>
</evidence>
<evidence type="ECO:0000256" key="1">
    <source>
        <dbReference type="ARBA" id="ARBA00022475"/>
    </source>
</evidence>
<evidence type="ECO:0000256" key="3">
    <source>
        <dbReference type="ARBA" id="ARBA00022793"/>
    </source>
</evidence>
<evidence type="ECO:0000256" key="8">
    <source>
        <dbReference type="ARBA" id="ARBA00023239"/>
    </source>
</evidence>
<dbReference type="Proteomes" id="UP000219669">
    <property type="component" value="Unassembled WGS sequence"/>
</dbReference>
<keyword evidence="9" id="KW-1208">Phospholipid metabolism</keyword>
<evidence type="ECO:0000256" key="13">
    <source>
        <dbReference type="SAM" id="Phobius"/>
    </source>
</evidence>
<keyword evidence="7" id="KW-0594">Phospholipid biosynthesis</keyword>
<dbReference type="HAMAP" id="MF_00664">
    <property type="entry name" value="PS_decarb_PSD_A"/>
    <property type="match status" value="1"/>
</dbReference>